<evidence type="ECO:0000256" key="1">
    <source>
        <dbReference type="ARBA" id="ARBA00022729"/>
    </source>
</evidence>
<protein>
    <recommendedName>
        <fullName evidence="3">DUF4174 domain-containing protein</fullName>
    </recommendedName>
</protein>
<dbReference type="HOGENOM" id="CLU_100965_3_0_11"/>
<dbReference type="EMBL" id="ALQA01000056">
    <property type="protein sequence ID" value="EJZ06612.1"/>
    <property type="molecule type" value="Genomic_DNA"/>
</dbReference>
<evidence type="ECO:0000256" key="2">
    <source>
        <dbReference type="SAM" id="SignalP"/>
    </source>
</evidence>
<organism evidence="4 5">
    <name type="scientific">Mycolicibacterium vaccae ATCC 25954</name>
    <dbReference type="NCBI Taxonomy" id="1194972"/>
    <lineage>
        <taxon>Bacteria</taxon>
        <taxon>Bacillati</taxon>
        <taxon>Actinomycetota</taxon>
        <taxon>Actinomycetes</taxon>
        <taxon>Mycobacteriales</taxon>
        <taxon>Mycobacteriaceae</taxon>
        <taxon>Mycolicibacterium</taxon>
    </lineage>
</organism>
<feature type="domain" description="DUF4174" evidence="3">
    <location>
        <begin position="33"/>
        <end position="148"/>
    </location>
</feature>
<dbReference type="PATRIC" id="fig|1194972.3.peg.4275"/>
<comment type="caution">
    <text evidence="4">The sequence shown here is derived from an EMBL/GenBank/DDBJ whole genome shotgun (WGS) entry which is preliminary data.</text>
</comment>
<dbReference type="InterPro" id="IPR025232">
    <property type="entry name" value="DUF4174"/>
</dbReference>
<keyword evidence="5" id="KW-1185">Reference proteome</keyword>
<gene>
    <name evidence="4" type="ORF">MVAC_21443</name>
</gene>
<accession>K0UH95</accession>
<dbReference type="Proteomes" id="UP000006072">
    <property type="component" value="Unassembled WGS sequence"/>
</dbReference>
<sequence length="156" mass="16825">MGATRSVRLSAFMLVAVMAGVALGSATAAATGLDDYRWERRPLLVFAPTDTDPRLAETLSRIEASRCDFVSRDMVLGQVVTEGTSMLDGHVIDAEESPRLADRFGIDGNDFAVLLIGKDGGEKLRVTDIPDLRTIYAVTDGMPMRSREMTAEPSGC</sequence>
<feature type="chain" id="PRO_5003842183" description="DUF4174 domain-containing protein" evidence="2">
    <location>
        <begin position="29"/>
        <end position="156"/>
    </location>
</feature>
<evidence type="ECO:0000259" key="3">
    <source>
        <dbReference type="Pfam" id="PF13778"/>
    </source>
</evidence>
<feature type="signal peptide" evidence="2">
    <location>
        <begin position="1"/>
        <end position="28"/>
    </location>
</feature>
<keyword evidence="1 2" id="KW-0732">Signal</keyword>
<evidence type="ECO:0000313" key="5">
    <source>
        <dbReference type="Proteomes" id="UP000006072"/>
    </source>
</evidence>
<reference evidence="4 5" key="1">
    <citation type="journal article" date="2012" name="J. Bacteriol.">
        <title>Complete Genome Sequence of Mycobacterium vaccae Type Strain ATCC 25954.</title>
        <authorList>
            <person name="Ho Y.S."/>
            <person name="Adroub S.A."/>
            <person name="Abadi M."/>
            <person name="Al Alwan B."/>
            <person name="Alkhateeb R."/>
            <person name="Gao G."/>
            <person name="Ragab A."/>
            <person name="Ali S."/>
            <person name="van Soolingen D."/>
            <person name="Bitter W."/>
            <person name="Pain A."/>
            <person name="Abdallah A.M."/>
        </authorList>
    </citation>
    <scope>NUCLEOTIDE SEQUENCE [LARGE SCALE GENOMIC DNA]</scope>
    <source>
        <strain evidence="4 5">ATCC 25954</strain>
    </source>
</reference>
<proteinExistence type="predicted"/>
<dbReference type="Pfam" id="PF13778">
    <property type="entry name" value="DUF4174"/>
    <property type="match status" value="1"/>
</dbReference>
<dbReference type="eggNOG" id="ENOG5033B8F">
    <property type="taxonomic scope" value="Bacteria"/>
</dbReference>
<name>K0UH95_MYCVA</name>
<evidence type="ECO:0000313" key="4">
    <source>
        <dbReference type="EMBL" id="EJZ06612.1"/>
    </source>
</evidence>
<dbReference type="AlphaFoldDB" id="K0UH95"/>